<proteinExistence type="predicted"/>
<dbReference type="AlphaFoldDB" id="A0A6H1ZFV7"/>
<gene>
    <name evidence="2" type="ORF">TM448A00411_0020</name>
    <name evidence="3" type="ORF">TM448B00141_0010</name>
</gene>
<dbReference type="GO" id="GO:0003677">
    <property type="term" value="F:DNA binding"/>
    <property type="evidence" value="ECO:0007669"/>
    <property type="project" value="InterPro"/>
</dbReference>
<evidence type="ECO:0000313" key="3">
    <source>
        <dbReference type="EMBL" id="QJH93824.1"/>
    </source>
</evidence>
<accession>A0A6H1ZFV7</accession>
<organism evidence="2">
    <name type="scientific">viral metagenome</name>
    <dbReference type="NCBI Taxonomy" id="1070528"/>
    <lineage>
        <taxon>unclassified sequences</taxon>
        <taxon>metagenomes</taxon>
        <taxon>organismal metagenomes</taxon>
    </lineage>
</organism>
<dbReference type="InterPro" id="IPR041657">
    <property type="entry name" value="HTH_17"/>
</dbReference>
<feature type="domain" description="Helix-turn-helix" evidence="1">
    <location>
        <begin position="2"/>
        <end position="43"/>
    </location>
</feature>
<dbReference type="Pfam" id="PF12728">
    <property type="entry name" value="HTH_17"/>
    <property type="match status" value="1"/>
</dbReference>
<dbReference type="EMBL" id="MT144592">
    <property type="protein sequence ID" value="QJH93824.1"/>
    <property type="molecule type" value="Genomic_DNA"/>
</dbReference>
<dbReference type="EMBL" id="MT144010">
    <property type="protein sequence ID" value="QJA46418.1"/>
    <property type="molecule type" value="Genomic_DNA"/>
</dbReference>
<dbReference type="InterPro" id="IPR010093">
    <property type="entry name" value="SinI_DNA-bd"/>
</dbReference>
<sequence>MITTKKAAQTLGISPRRVLALIKSGRLPAAKVGRDWVIKKYDLKLVSSRKPGRPPKVG</sequence>
<name>A0A6H1ZFV7_9ZZZZ</name>
<reference evidence="2" key="1">
    <citation type="submission" date="2020-03" db="EMBL/GenBank/DDBJ databases">
        <title>The deep terrestrial virosphere.</title>
        <authorList>
            <person name="Holmfeldt K."/>
            <person name="Nilsson E."/>
            <person name="Simone D."/>
            <person name="Lopez-Fernandez M."/>
            <person name="Wu X."/>
            <person name="de Brujin I."/>
            <person name="Lundin D."/>
            <person name="Andersson A."/>
            <person name="Bertilsson S."/>
            <person name="Dopson M."/>
        </authorList>
    </citation>
    <scope>NUCLEOTIDE SEQUENCE</scope>
    <source>
        <strain evidence="2">TM448A00411</strain>
        <strain evidence="3">TM448B00141</strain>
    </source>
</reference>
<protein>
    <submittedName>
        <fullName evidence="2">Putative DNA binding, helix-turn-helix domain containing protein</fullName>
    </submittedName>
</protein>
<evidence type="ECO:0000313" key="2">
    <source>
        <dbReference type="EMBL" id="QJA46418.1"/>
    </source>
</evidence>
<dbReference type="NCBIfam" id="TIGR01764">
    <property type="entry name" value="excise"/>
    <property type="match status" value="1"/>
</dbReference>
<evidence type="ECO:0000259" key="1">
    <source>
        <dbReference type="Pfam" id="PF12728"/>
    </source>
</evidence>